<dbReference type="EMBL" id="RCVZ01000008">
    <property type="protein sequence ID" value="RLQ94756.1"/>
    <property type="molecule type" value="Genomic_DNA"/>
</dbReference>
<name>A0A3L7JVI3_9BACI</name>
<organism evidence="2 3">
    <name type="scientific">Falsibacillus albus</name>
    <dbReference type="NCBI Taxonomy" id="2478915"/>
    <lineage>
        <taxon>Bacteria</taxon>
        <taxon>Bacillati</taxon>
        <taxon>Bacillota</taxon>
        <taxon>Bacilli</taxon>
        <taxon>Bacillales</taxon>
        <taxon>Bacillaceae</taxon>
        <taxon>Falsibacillus</taxon>
    </lineage>
</organism>
<accession>A0A3L7JVI3</accession>
<keyword evidence="3" id="KW-1185">Reference proteome</keyword>
<gene>
    <name evidence="2" type="ORF">D9X91_12230</name>
</gene>
<protein>
    <submittedName>
        <fullName evidence="2">NERD domain-containing protein</fullName>
    </submittedName>
</protein>
<comment type="caution">
    <text evidence="2">The sequence shown here is derived from an EMBL/GenBank/DDBJ whole genome shotgun (WGS) entry which is preliminary data.</text>
</comment>
<evidence type="ECO:0000259" key="1">
    <source>
        <dbReference type="PROSITE" id="PS50965"/>
    </source>
</evidence>
<dbReference type="Proteomes" id="UP000276770">
    <property type="component" value="Unassembled WGS sequence"/>
</dbReference>
<dbReference type="RefSeq" id="WP_121680919.1">
    <property type="nucleotide sequence ID" value="NZ_RCVZ01000008.1"/>
</dbReference>
<reference evidence="2 3" key="1">
    <citation type="submission" date="2018-10" db="EMBL/GenBank/DDBJ databases">
        <title>Falsibacillus sp. genome draft.</title>
        <authorList>
            <person name="Shi S."/>
        </authorList>
    </citation>
    <scope>NUCLEOTIDE SEQUENCE [LARGE SCALE GENOMIC DNA]</scope>
    <source>
        <strain evidence="2 3">GY 10110</strain>
    </source>
</reference>
<evidence type="ECO:0000313" key="3">
    <source>
        <dbReference type="Proteomes" id="UP000276770"/>
    </source>
</evidence>
<dbReference type="InterPro" id="IPR011528">
    <property type="entry name" value="NERD"/>
</dbReference>
<sequence>MIVKELQIPRKVIILEALLRRLPKTHPQRLKIEEERARSMAGYKGEQTIDYHLRSLEDQKYYIFHDVRLKERKDYYFQIDILILSPYFILILEVKNISGTLTFNQNFKQLIRTTSDGVEDCFPDPILQVSEQEYQLKHWLEQFNFASIPVLSLIVITNSSSQIRMEPFDKKVLNKVVRNKMLRTKINEFEKIYRDEKFSGKEMRKIKKLILKHHTEYDYPALEKFNISPSELITGIHCPHCSTLPMVREMRSWSCSHCHHQSKVAFLPSIMDYVLLVKQEFTNRDIRYFLNIASEQTSLRLLTSNGHIKPIGDTKNRKYHMKISPTLDTFLRK</sequence>
<dbReference type="Pfam" id="PF08378">
    <property type="entry name" value="NERD"/>
    <property type="match status" value="1"/>
</dbReference>
<evidence type="ECO:0000313" key="2">
    <source>
        <dbReference type="EMBL" id="RLQ94756.1"/>
    </source>
</evidence>
<proteinExistence type="predicted"/>
<dbReference type="AlphaFoldDB" id="A0A3L7JVI3"/>
<dbReference type="OrthoDB" id="569879at2"/>
<dbReference type="PROSITE" id="PS50965">
    <property type="entry name" value="NERD"/>
    <property type="match status" value="1"/>
</dbReference>
<feature type="domain" description="NERD" evidence="1">
    <location>
        <begin position="41"/>
        <end position="159"/>
    </location>
</feature>